<evidence type="ECO:0008006" key="9">
    <source>
        <dbReference type="Google" id="ProtNLM"/>
    </source>
</evidence>
<dbReference type="AlphaFoldDB" id="A0A0B7IUP9"/>
<evidence type="ECO:0000313" key="8">
    <source>
        <dbReference type="Proteomes" id="UP000056322"/>
    </source>
</evidence>
<evidence type="ECO:0000313" key="7">
    <source>
        <dbReference type="EMBL" id="CEN56031.1"/>
    </source>
</evidence>
<evidence type="ECO:0000256" key="2">
    <source>
        <dbReference type="ARBA" id="ARBA00008564"/>
    </source>
</evidence>
<feature type="transmembrane region" description="Helical" evidence="6">
    <location>
        <begin position="21"/>
        <end position="39"/>
    </location>
</feature>
<keyword evidence="3 6" id="KW-0812">Transmembrane</keyword>
<feature type="transmembrane region" description="Helical" evidence="6">
    <location>
        <begin position="209"/>
        <end position="228"/>
    </location>
</feature>
<keyword evidence="4 6" id="KW-1133">Transmembrane helix</keyword>
<keyword evidence="8" id="KW-1185">Reference proteome</keyword>
<feature type="transmembrane region" description="Helical" evidence="6">
    <location>
        <begin position="111"/>
        <end position="128"/>
    </location>
</feature>
<keyword evidence="5 6" id="KW-0472">Membrane</keyword>
<dbReference type="EMBL" id="LN794158">
    <property type="protein sequence ID" value="CEN56031.1"/>
    <property type="molecule type" value="Genomic_DNA"/>
</dbReference>
<protein>
    <recommendedName>
        <fullName evidence="9">Cobalt transport protein</fullName>
    </recommendedName>
</protein>
<name>A0A0B7IUP9_9PROT</name>
<dbReference type="RefSeq" id="WP_045751210.1">
    <property type="nucleotide sequence ID" value="NZ_LN794158.1"/>
</dbReference>
<accession>A0A0B7IUP9</accession>
<proteinExistence type="inferred from homology"/>
<dbReference type="GO" id="GO:0005886">
    <property type="term" value="C:plasma membrane"/>
    <property type="evidence" value="ECO:0007669"/>
    <property type="project" value="UniProtKB-ARBA"/>
</dbReference>
<organism evidence="7 8">
    <name type="scientific">Candidatus Methylopumilus turicensis</name>
    <dbReference type="NCBI Taxonomy" id="1581680"/>
    <lineage>
        <taxon>Bacteria</taxon>
        <taxon>Pseudomonadati</taxon>
        <taxon>Pseudomonadota</taxon>
        <taxon>Betaproteobacteria</taxon>
        <taxon>Nitrosomonadales</taxon>
        <taxon>Methylophilaceae</taxon>
        <taxon>Candidatus Methylopumilus</taxon>
    </lineage>
</organism>
<evidence type="ECO:0000256" key="1">
    <source>
        <dbReference type="ARBA" id="ARBA00004141"/>
    </source>
</evidence>
<sequence length="229" mass="26461">MDRQIKSAGRFSPAFLFKCHGLHPAVKIFALIIMAILIPQFTPNMLIVCSVISLFVLVYFRVKHFFGMMKRMRWLFLSVFFIYAFTTPGEYLRGWPIDLSPTYEGLREGFIQLLRISLMLAGVSMLMATTTREKLMVGIYLLTLPFKVLNLSPERFTARLYLTLQYMEQTKDQKHIQYSGLGWQQRLSMLLNDAEFTSSSEVIRLENTGFSLLDYIGFASLLILAAYFL</sequence>
<dbReference type="InterPro" id="IPR003339">
    <property type="entry name" value="ABC/ECF_trnsptr_transmembrane"/>
</dbReference>
<comment type="subcellular location">
    <subcellularLocation>
        <location evidence="1">Membrane</location>
        <topology evidence="1">Multi-pass membrane protein</topology>
    </subcellularLocation>
</comment>
<dbReference type="Proteomes" id="UP000056322">
    <property type="component" value="Chromosome 1"/>
</dbReference>
<evidence type="ECO:0000256" key="5">
    <source>
        <dbReference type="ARBA" id="ARBA00023136"/>
    </source>
</evidence>
<evidence type="ECO:0000256" key="6">
    <source>
        <dbReference type="SAM" id="Phobius"/>
    </source>
</evidence>
<dbReference type="KEGG" id="mbac:BN1209_0989"/>
<dbReference type="STRING" id="1581680.BN1209_0989"/>
<dbReference type="HOGENOM" id="CLU_108519_0_0_4"/>
<evidence type="ECO:0000256" key="3">
    <source>
        <dbReference type="ARBA" id="ARBA00022692"/>
    </source>
</evidence>
<gene>
    <name evidence="7" type="ORF">BN1209_0989</name>
</gene>
<evidence type="ECO:0000256" key="4">
    <source>
        <dbReference type="ARBA" id="ARBA00022989"/>
    </source>
</evidence>
<comment type="similarity">
    <text evidence="2">Belongs to the CbiQ family.</text>
</comment>
<feature type="transmembrane region" description="Helical" evidence="6">
    <location>
        <begin position="74"/>
        <end position="91"/>
    </location>
</feature>
<dbReference type="OrthoDB" id="8565556at2"/>
<reference evidence="8" key="1">
    <citation type="submission" date="2014-12" db="EMBL/GenBank/DDBJ databases">
        <authorList>
            <person name="Salcher M.M."/>
        </authorList>
    </citation>
    <scope>NUCLEOTIDE SEQUENCE [LARGE SCALE GENOMIC DNA]</scope>
    <source>
        <strain evidence="8">MMS-10A-171</strain>
    </source>
</reference>
<dbReference type="Pfam" id="PF02361">
    <property type="entry name" value="CbiQ"/>
    <property type="match status" value="1"/>
</dbReference>
<feature type="transmembrane region" description="Helical" evidence="6">
    <location>
        <begin position="45"/>
        <end position="62"/>
    </location>
</feature>